<proteinExistence type="predicted"/>
<dbReference type="RefSeq" id="XP_026604392.1">
    <property type="nucleotide sequence ID" value="XM_026746912.1"/>
</dbReference>
<evidence type="ECO:0000313" key="2">
    <source>
        <dbReference type="EMBL" id="RDW81339.1"/>
    </source>
</evidence>
<dbReference type="GeneID" id="38115266"/>
<dbReference type="Pfam" id="PF26163">
    <property type="entry name" value="mS26"/>
    <property type="match status" value="1"/>
</dbReference>
<sequence>MSLFRQCRTATVQLRGFSSSSALRVGPESPNFIEVPRTIQPDLPPKPRVKGTLPVPRELFPKRRVDKPNPQYIAAAAPLPTKQENIDPNEPHAEYRSWKRSMADMRRQNFEEGLLELHNRQQRTDKTMEERSRARQKLRDHVLRQPDREDELLTRPTIPKAMLPKRTPVLPGGGRDRRLKASQRRTERKAQLKASERRESLHTLYMNAREFITTETQLAAEIEKIFPEGENEAWRSDKSKNGENIWNRGFPKTMASRLGESHGEAARESERWDVVQGRIKKLGEEITGGKI</sequence>
<feature type="region of interest" description="Disordered" evidence="1">
    <location>
        <begin position="163"/>
        <end position="195"/>
    </location>
</feature>
<dbReference type="OrthoDB" id="5223508at2759"/>
<dbReference type="EMBL" id="PVWQ01000005">
    <property type="protein sequence ID" value="RDW81339.1"/>
    <property type="molecule type" value="Genomic_DNA"/>
</dbReference>
<dbReference type="InterPro" id="IPR058940">
    <property type="entry name" value="mS26_fungi"/>
</dbReference>
<dbReference type="AlphaFoldDB" id="A0A3D8S4X5"/>
<accession>A0A3D8S4X5</accession>
<evidence type="ECO:0000256" key="1">
    <source>
        <dbReference type="SAM" id="MobiDB-lite"/>
    </source>
</evidence>
<protein>
    <submittedName>
        <fullName evidence="2">Uncharacterized protein</fullName>
    </submittedName>
</protein>
<dbReference type="STRING" id="1810919.A0A3D8S4X5"/>
<comment type="caution">
    <text evidence="2">The sequence shown here is derived from an EMBL/GenBank/DDBJ whole genome shotgun (WGS) entry which is preliminary data.</text>
</comment>
<evidence type="ECO:0000313" key="3">
    <source>
        <dbReference type="Proteomes" id="UP000256690"/>
    </source>
</evidence>
<feature type="compositionally biased region" description="Basic and acidic residues" evidence="1">
    <location>
        <begin position="184"/>
        <end position="195"/>
    </location>
</feature>
<organism evidence="2 3">
    <name type="scientific">Aspergillus mulundensis</name>
    <dbReference type="NCBI Taxonomy" id="1810919"/>
    <lineage>
        <taxon>Eukaryota</taxon>
        <taxon>Fungi</taxon>
        <taxon>Dikarya</taxon>
        <taxon>Ascomycota</taxon>
        <taxon>Pezizomycotina</taxon>
        <taxon>Eurotiomycetes</taxon>
        <taxon>Eurotiomycetidae</taxon>
        <taxon>Eurotiales</taxon>
        <taxon>Aspergillaceae</taxon>
        <taxon>Aspergillus</taxon>
        <taxon>Aspergillus subgen. Nidulantes</taxon>
    </lineage>
</organism>
<reference evidence="2 3" key="1">
    <citation type="journal article" date="2018" name="IMA Fungus">
        <title>IMA Genome-F 9: Draft genome sequence of Annulohypoxylon stygium, Aspergillus mulundensis, Berkeleyomyces basicola (syn. Thielaviopsis basicola), Ceratocystis smalleyi, two Cercospora beticola strains, Coleophoma cylindrospora, Fusarium fracticaudum, Phialophora cf. hyalina, and Morchella septimelata.</title>
        <authorList>
            <person name="Wingfield B.D."/>
            <person name="Bills G.F."/>
            <person name="Dong Y."/>
            <person name="Huang W."/>
            <person name="Nel W.J."/>
            <person name="Swalarsk-Parry B.S."/>
            <person name="Vaghefi N."/>
            <person name="Wilken P.M."/>
            <person name="An Z."/>
            <person name="de Beer Z.W."/>
            <person name="De Vos L."/>
            <person name="Chen L."/>
            <person name="Duong T.A."/>
            <person name="Gao Y."/>
            <person name="Hammerbacher A."/>
            <person name="Kikkert J.R."/>
            <person name="Li Y."/>
            <person name="Li H."/>
            <person name="Li K."/>
            <person name="Li Q."/>
            <person name="Liu X."/>
            <person name="Ma X."/>
            <person name="Naidoo K."/>
            <person name="Pethybridge S.J."/>
            <person name="Sun J."/>
            <person name="Steenkamp E.T."/>
            <person name="van der Nest M.A."/>
            <person name="van Wyk S."/>
            <person name="Wingfield M.J."/>
            <person name="Xiong C."/>
            <person name="Yue Q."/>
            <person name="Zhang X."/>
        </authorList>
    </citation>
    <scope>NUCLEOTIDE SEQUENCE [LARGE SCALE GENOMIC DNA]</scope>
    <source>
        <strain evidence="2 3">DSM 5745</strain>
    </source>
</reference>
<dbReference type="Proteomes" id="UP000256690">
    <property type="component" value="Unassembled WGS sequence"/>
</dbReference>
<keyword evidence="3" id="KW-1185">Reference proteome</keyword>
<dbReference type="CDD" id="cd23703">
    <property type="entry name" value="mS26_PET12"/>
    <property type="match status" value="1"/>
</dbReference>
<gene>
    <name evidence="2" type="ORF">DSM5745_04896</name>
</gene>
<name>A0A3D8S4X5_9EURO</name>